<dbReference type="EMBL" id="SDCE01000027">
    <property type="protein sequence ID" value="TCX06263.1"/>
    <property type="molecule type" value="Genomic_DNA"/>
</dbReference>
<comment type="caution">
    <text evidence="1">The sequence shown here is derived from an EMBL/GenBank/DDBJ whole genome shotgun (WGS) entry which is preliminary data.</text>
</comment>
<dbReference type="RefSeq" id="WP_032445597.1">
    <property type="nucleotide sequence ID" value="NZ_BAACAI010000027.1"/>
</dbReference>
<dbReference type="AlphaFoldDB" id="A0A483GDU5"/>
<evidence type="ECO:0000313" key="1">
    <source>
        <dbReference type="EMBL" id="TCX06263.1"/>
    </source>
</evidence>
<protein>
    <submittedName>
        <fullName evidence="1">Uncharacterized protein</fullName>
    </submittedName>
</protein>
<organism evidence="1">
    <name type="scientific">Klebsiella pneumoniae</name>
    <dbReference type="NCBI Taxonomy" id="573"/>
    <lineage>
        <taxon>Bacteria</taxon>
        <taxon>Pseudomonadati</taxon>
        <taxon>Pseudomonadota</taxon>
        <taxon>Gammaproteobacteria</taxon>
        <taxon>Enterobacterales</taxon>
        <taxon>Enterobacteriaceae</taxon>
        <taxon>Klebsiella/Raoultella group</taxon>
        <taxon>Klebsiella</taxon>
        <taxon>Klebsiella pneumoniae complex</taxon>
    </lineage>
</organism>
<dbReference type="InterPro" id="IPR045955">
    <property type="entry name" value="DUF6375"/>
</dbReference>
<reference evidence="1" key="1">
    <citation type="submission" date="2019-01" db="EMBL/GenBank/DDBJ databases">
        <authorList>
            <person name="Lista F."/>
            <person name="Anselmo A."/>
        </authorList>
    </citation>
    <scope>NUCLEOTIDE SEQUENCE</scope>
    <source>
        <strain evidence="1">18S</strain>
    </source>
</reference>
<gene>
    <name evidence="1" type="ORF">ETE71_23790</name>
</gene>
<accession>A0A483GDU5</accession>
<sequence>MKIWNGYGSEHSMNLVLIGKFKQEQDAVKVEKDIKTLSTQAEKDECYSIPFDEPENQRFSDEMLSLLCSLKLHTLGPTDLGQLVSDHHLDREGDRITITTDEAEVSAFVKLFIEAGAKVEIFSAHDYPSDSSDAS</sequence>
<dbReference type="Pfam" id="PF19902">
    <property type="entry name" value="DUF6375"/>
    <property type="match status" value="1"/>
</dbReference>
<name>A0A483GDU5_KLEPN</name>
<proteinExistence type="predicted"/>